<dbReference type="AlphaFoldDB" id="A0A8H6KIB7"/>
<evidence type="ECO:0000313" key="3">
    <source>
        <dbReference type="Proteomes" id="UP000654918"/>
    </source>
</evidence>
<keyword evidence="3" id="KW-1185">Reference proteome</keyword>
<feature type="region of interest" description="Disordered" evidence="1">
    <location>
        <begin position="187"/>
        <end position="209"/>
    </location>
</feature>
<feature type="compositionally biased region" description="Polar residues" evidence="1">
    <location>
        <begin position="198"/>
        <end position="209"/>
    </location>
</feature>
<proteinExistence type="predicted"/>
<gene>
    <name evidence="2" type="ORF">CPLU01_06416</name>
</gene>
<protein>
    <submittedName>
        <fullName evidence="2">Uncharacterized protein</fullName>
    </submittedName>
</protein>
<comment type="caution">
    <text evidence="2">The sequence shown here is derived from an EMBL/GenBank/DDBJ whole genome shotgun (WGS) entry which is preliminary data.</text>
</comment>
<dbReference type="EMBL" id="WIGO01000074">
    <property type="protein sequence ID" value="KAF6832034.1"/>
    <property type="molecule type" value="Genomic_DNA"/>
</dbReference>
<sequence>MIPVATTRCAPLVDPALPVPGTQGRCVRAGRHRNLAEEKPIRTAAAWDSGRLRPITASLRPLAQWFFSFCTAVTSPQLINHHESQVYSILHPRRIPRTTPAIVHPRCGSVGVFLEGLESRSGHFFDFSHYRQADGVSIRTWPPELLANCYSIFQLRDDDQQHRLPWHSSPPFGPRLEQGCPPAQHVGNEPIIPRRLTTPKQPSATSRQTPSLSLAAMVLSAGWYTARLLRKVPWEMCSTTQRSGGFLPNTTWAGFQDAIRTIGGSSFGVSDWLLDPKATLQMGACGWLRRLSPRRRLFRQGSSDTTRASHFTKWRGSVLPSFHRFLRSCLLAFLWRWRLSPALWLPLTDN</sequence>
<evidence type="ECO:0000256" key="1">
    <source>
        <dbReference type="SAM" id="MobiDB-lite"/>
    </source>
</evidence>
<organism evidence="2 3">
    <name type="scientific">Colletotrichum plurivorum</name>
    <dbReference type="NCBI Taxonomy" id="2175906"/>
    <lineage>
        <taxon>Eukaryota</taxon>
        <taxon>Fungi</taxon>
        <taxon>Dikarya</taxon>
        <taxon>Ascomycota</taxon>
        <taxon>Pezizomycotina</taxon>
        <taxon>Sordariomycetes</taxon>
        <taxon>Hypocreomycetidae</taxon>
        <taxon>Glomerellales</taxon>
        <taxon>Glomerellaceae</taxon>
        <taxon>Colletotrichum</taxon>
        <taxon>Colletotrichum orchidearum species complex</taxon>
    </lineage>
</organism>
<evidence type="ECO:0000313" key="2">
    <source>
        <dbReference type="EMBL" id="KAF6832034.1"/>
    </source>
</evidence>
<name>A0A8H6KIB7_9PEZI</name>
<accession>A0A8H6KIB7</accession>
<reference evidence="2" key="1">
    <citation type="journal article" date="2020" name="Phytopathology">
        <title>Genome Sequence Resources of Colletotrichum truncatum, C. plurivorum, C. musicola, and C. sojae: Four Species Pathogenic to Soybean (Glycine max).</title>
        <authorList>
            <person name="Rogerio F."/>
            <person name="Boufleur T.R."/>
            <person name="Ciampi-Guillardi M."/>
            <person name="Sukno S.A."/>
            <person name="Thon M.R."/>
            <person name="Massola Junior N.S."/>
            <person name="Baroncelli R."/>
        </authorList>
    </citation>
    <scope>NUCLEOTIDE SEQUENCE</scope>
    <source>
        <strain evidence="2">LFN00145</strain>
    </source>
</reference>
<dbReference type="Proteomes" id="UP000654918">
    <property type="component" value="Unassembled WGS sequence"/>
</dbReference>